<keyword evidence="7" id="KW-1185">Reference proteome</keyword>
<evidence type="ECO:0000256" key="3">
    <source>
        <dbReference type="ARBA" id="ARBA00011233"/>
    </source>
</evidence>
<evidence type="ECO:0000256" key="5">
    <source>
        <dbReference type="ARBA" id="ARBA00023277"/>
    </source>
</evidence>
<sequence>MSTRAAIPSRLRQMPIVAVLRADRAQAYDDVVEVLIEEGVVSIELTLTTPDTLARVPLLREIASDRADIGIGTITSVEQAAAAIDAGADYLVTPITDASIIEKAIHAEVPIFPGAMTPTEVNIAWRAGATAVKLFPAGTIGAAFGSHLRGPFPDLEFVPSGGIGNEEVGPWLRAGAAAVSLGSPLIGDALRGGSIDELRARIRRTIGVVDQAREPR</sequence>
<proteinExistence type="inferred from homology"/>
<dbReference type="PROSITE" id="PS00160">
    <property type="entry name" value="ALDOLASE_KDPG_KHG_2"/>
    <property type="match status" value="1"/>
</dbReference>
<dbReference type="Gene3D" id="3.20.20.70">
    <property type="entry name" value="Aldolase class I"/>
    <property type="match status" value="1"/>
</dbReference>
<evidence type="ECO:0000256" key="1">
    <source>
        <dbReference type="ARBA" id="ARBA00004761"/>
    </source>
</evidence>
<organism evidence="6 7">
    <name type="scientific">Microbacterium marmarense</name>
    <dbReference type="NCBI Taxonomy" id="3122051"/>
    <lineage>
        <taxon>Bacteria</taxon>
        <taxon>Bacillati</taxon>
        <taxon>Actinomycetota</taxon>
        <taxon>Actinomycetes</taxon>
        <taxon>Micrococcales</taxon>
        <taxon>Microbacteriaceae</taxon>
        <taxon>Microbacterium</taxon>
    </lineage>
</organism>
<comment type="subunit">
    <text evidence="3">Homotrimer.</text>
</comment>
<protein>
    <submittedName>
        <fullName evidence="6">Bifunctional 4-hydroxy-2-oxoglutarate aldolase/2-dehydro-3-deoxy-phosphogluconate aldolase</fullName>
    </submittedName>
</protein>
<comment type="pathway">
    <text evidence="1">Carbohydrate acid metabolism.</text>
</comment>
<accession>A0ABU8LRR1</accession>
<dbReference type="PANTHER" id="PTHR30246">
    <property type="entry name" value="2-KETO-3-DEOXY-6-PHOSPHOGLUCONATE ALDOLASE"/>
    <property type="match status" value="1"/>
</dbReference>
<dbReference type="NCBIfam" id="TIGR01182">
    <property type="entry name" value="eda"/>
    <property type="match status" value="1"/>
</dbReference>
<comment type="similarity">
    <text evidence="2">Belongs to the KHG/KDPG aldolase family.</text>
</comment>
<evidence type="ECO:0000256" key="2">
    <source>
        <dbReference type="ARBA" id="ARBA00006906"/>
    </source>
</evidence>
<evidence type="ECO:0000256" key="4">
    <source>
        <dbReference type="ARBA" id="ARBA00023239"/>
    </source>
</evidence>
<dbReference type="Proteomes" id="UP001368654">
    <property type="component" value="Unassembled WGS sequence"/>
</dbReference>
<gene>
    <name evidence="6" type="ORF">WDU96_02940</name>
</gene>
<dbReference type="Pfam" id="PF01081">
    <property type="entry name" value="Aldolase"/>
    <property type="match status" value="1"/>
</dbReference>
<evidence type="ECO:0000313" key="6">
    <source>
        <dbReference type="EMBL" id="MEJ1154554.1"/>
    </source>
</evidence>
<dbReference type="InterPro" id="IPR031338">
    <property type="entry name" value="KDPG/KHG_AS_2"/>
</dbReference>
<name>A0ABU8LRR1_9MICO</name>
<dbReference type="PANTHER" id="PTHR30246:SF1">
    <property type="entry name" value="2-DEHYDRO-3-DEOXY-6-PHOSPHOGALACTONATE ALDOLASE-RELATED"/>
    <property type="match status" value="1"/>
</dbReference>
<dbReference type="CDD" id="cd00452">
    <property type="entry name" value="KDPG_aldolase"/>
    <property type="match status" value="1"/>
</dbReference>
<dbReference type="SUPFAM" id="SSF51569">
    <property type="entry name" value="Aldolase"/>
    <property type="match status" value="1"/>
</dbReference>
<keyword evidence="5" id="KW-0119">Carbohydrate metabolism</keyword>
<dbReference type="RefSeq" id="WP_337336990.1">
    <property type="nucleotide sequence ID" value="NZ_JBBDGL010000001.1"/>
</dbReference>
<dbReference type="InterPro" id="IPR000887">
    <property type="entry name" value="Aldlse_KDPG_KHG"/>
</dbReference>
<evidence type="ECO:0000313" key="7">
    <source>
        <dbReference type="Proteomes" id="UP001368654"/>
    </source>
</evidence>
<dbReference type="EMBL" id="JBBDGL010000001">
    <property type="protein sequence ID" value="MEJ1154554.1"/>
    <property type="molecule type" value="Genomic_DNA"/>
</dbReference>
<dbReference type="InterPro" id="IPR013785">
    <property type="entry name" value="Aldolase_TIM"/>
</dbReference>
<keyword evidence="4" id="KW-0456">Lyase</keyword>
<comment type="caution">
    <text evidence="6">The sequence shown here is derived from an EMBL/GenBank/DDBJ whole genome shotgun (WGS) entry which is preliminary data.</text>
</comment>
<reference evidence="6 7" key="1">
    <citation type="submission" date="2024-02" db="EMBL/GenBank/DDBJ databases">
        <authorList>
            <person name="Saticioglu I.B."/>
        </authorList>
    </citation>
    <scope>NUCLEOTIDE SEQUENCE [LARGE SCALE GENOMIC DNA]</scope>
    <source>
        <strain evidence="6 7">Mu-86</strain>
    </source>
</reference>